<gene>
    <name evidence="1" type="ORF">AAFF_G00179280</name>
</gene>
<dbReference type="PANTHER" id="PTHR47331:SF3">
    <property type="match status" value="1"/>
</dbReference>
<sequence length="326" mass="37833">MSDLDYLDEMENTANMRTTITKLPYRLRERFRSVAVDIQKKEDRRTRFKDIVEFVNRQAEMASHPVFGELKDKVQGQTKHLPDKRLDELWTQQFKYDFPENAQGEQLEMSKEDQLFMDRVSYSVKLVNGHYSIGLPLKNKAVKMPNNRALAEQRAINIKKKLQRDQSFQEDYVSFMGDVINKELCRLRISWDDAVPEHLAQQWSKWMEELRQLSDFGVDRCFKPPEFGEAVKAQLHHFCDTSETGYGTVTYLVQQNSSNQIHCAFVLGKARVAPLKPTTIPQLELTAATLAVKMEFFALEGGSVEQPCQLKPSTQRFYLKTIVLLI</sequence>
<proteinExistence type="predicted"/>
<dbReference type="Pfam" id="PF05380">
    <property type="entry name" value="Peptidase_A17"/>
    <property type="match status" value="1"/>
</dbReference>
<reference evidence="1" key="1">
    <citation type="journal article" date="2023" name="Science">
        <title>Genome structures resolve the early diversification of teleost fishes.</title>
        <authorList>
            <person name="Parey E."/>
            <person name="Louis A."/>
            <person name="Montfort J."/>
            <person name="Bouchez O."/>
            <person name="Roques C."/>
            <person name="Iampietro C."/>
            <person name="Lluch J."/>
            <person name="Castinel A."/>
            <person name="Donnadieu C."/>
            <person name="Desvignes T."/>
            <person name="Floi Bucao C."/>
            <person name="Jouanno E."/>
            <person name="Wen M."/>
            <person name="Mejri S."/>
            <person name="Dirks R."/>
            <person name="Jansen H."/>
            <person name="Henkel C."/>
            <person name="Chen W.J."/>
            <person name="Zahm M."/>
            <person name="Cabau C."/>
            <person name="Klopp C."/>
            <person name="Thompson A.W."/>
            <person name="Robinson-Rechavi M."/>
            <person name="Braasch I."/>
            <person name="Lecointre G."/>
            <person name="Bobe J."/>
            <person name="Postlethwait J.H."/>
            <person name="Berthelot C."/>
            <person name="Roest Crollius H."/>
            <person name="Guiguen Y."/>
        </authorList>
    </citation>
    <scope>NUCLEOTIDE SEQUENCE</scope>
    <source>
        <strain evidence="1">NC1722</strain>
    </source>
</reference>
<comment type="caution">
    <text evidence="1">The sequence shown here is derived from an EMBL/GenBank/DDBJ whole genome shotgun (WGS) entry which is preliminary data.</text>
</comment>
<dbReference type="AlphaFoldDB" id="A0AAD7RKL7"/>
<dbReference type="Proteomes" id="UP001221898">
    <property type="component" value="Unassembled WGS sequence"/>
</dbReference>
<dbReference type="EMBL" id="JAINUG010000239">
    <property type="protein sequence ID" value="KAJ8385862.1"/>
    <property type="molecule type" value="Genomic_DNA"/>
</dbReference>
<accession>A0AAD7RKL7</accession>
<keyword evidence="2" id="KW-1185">Reference proteome</keyword>
<dbReference type="PANTHER" id="PTHR47331">
    <property type="entry name" value="PHD-TYPE DOMAIN-CONTAINING PROTEIN"/>
    <property type="match status" value="1"/>
</dbReference>
<name>A0AAD7RKL7_9TELE</name>
<evidence type="ECO:0000313" key="1">
    <source>
        <dbReference type="EMBL" id="KAJ8385862.1"/>
    </source>
</evidence>
<evidence type="ECO:0000313" key="2">
    <source>
        <dbReference type="Proteomes" id="UP001221898"/>
    </source>
</evidence>
<protein>
    <submittedName>
        <fullName evidence="1">Uncharacterized protein</fullName>
    </submittedName>
</protein>
<organism evidence="1 2">
    <name type="scientific">Aldrovandia affinis</name>
    <dbReference type="NCBI Taxonomy" id="143900"/>
    <lineage>
        <taxon>Eukaryota</taxon>
        <taxon>Metazoa</taxon>
        <taxon>Chordata</taxon>
        <taxon>Craniata</taxon>
        <taxon>Vertebrata</taxon>
        <taxon>Euteleostomi</taxon>
        <taxon>Actinopterygii</taxon>
        <taxon>Neopterygii</taxon>
        <taxon>Teleostei</taxon>
        <taxon>Notacanthiformes</taxon>
        <taxon>Halosauridae</taxon>
        <taxon>Aldrovandia</taxon>
    </lineage>
</organism>
<dbReference type="InterPro" id="IPR008042">
    <property type="entry name" value="Retrotrans_Pao"/>
</dbReference>